<dbReference type="GO" id="GO:0043565">
    <property type="term" value="F:sequence-specific DNA binding"/>
    <property type="evidence" value="ECO:0007669"/>
    <property type="project" value="InterPro"/>
</dbReference>
<keyword evidence="2" id="KW-0238">DNA-binding</keyword>
<dbReference type="PROSITE" id="PS01124">
    <property type="entry name" value="HTH_ARAC_FAMILY_2"/>
    <property type="match status" value="1"/>
</dbReference>
<evidence type="ECO:0000256" key="2">
    <source>
        <dbReference type="ARBA" id="ARBA00023125"/>
    </source>
</evidence>
<dbReference type="RefSeq" id="WP_057769110.1">
    <property type="nucleotide sequence ID" value="NZ_JQAT01000002.1"/>
</dbReference>
<keyword evidence="1" id="KW-0805">Transcription regulation</keyword>
<name>A0A0R2FWY6_9LACO</name>
<dbReference type="Pfam" id="PF07883">
    <property type="entry name" value="Cupin_2"/>
    <property type="match status" value="1"/>
</dbReference>
<evidence type="ECO:0000256" key="1">
    <source>
        <dbReference type="ARBA" id="ARBA00023015"/>
    </source>
</evidence>
<dbReference type="PANTHER" id="PTHR43280">
    <property type="entry name" value="ARAC-FAMILY TRANSCRIPTIONAL REGULATOR"/>
    <property type="match status" value="1"/>
</dbReference>
<gene>
    <name evidence="5" type="ORF">IV38_GL000921</name>
    <name evidence="6" type="ORF">IV40_GL000932</name>
</gene>
<evidence type="ECO:0000313" key="6">
    <source>
        <dbReference type="EMBL" id="KRN32873.1"/>
    </source>
</evidence>
<dbReference type="EMBL" id="JQAZ01000002">
    <property type="protein sequence ID" value="KRN32873.1"/>
    <property type="molecule type" value="Genomic_DNA"/>
</dbReference>
<evidence type="ECO:0000313" key="7">
    <source>
        <dbReference type="Proteomes" id="UP000051645"/>
    </source>
</evidence>
<dbReference type="PROSITE" id="PS00041">
    <property type="entry name" value="HTH_ARAC_FAMILY_1"/>
    <property type="match status" value="1"/>
</dbReference>
<evidence type="ECO:0000313" key="8">
    <source>
        <dbReference type="Proteomes" id="UP000051751"/>
    </source>
</evidence>
<dbReference type="SMART" id="SM00342">
    <property type="entry name" value="HTH_ARAC"/>
    <property type="match status" value="1"/>
</dbReference>
<dbReference type="InterPro" id="IPR009057">
    <property type="entry name" value="Homeodomain-like_sf"/>
</dbReference>
<dbReference type="AlphaFoldDB" id="A0A0R2FWY6"/>
<dbReference type="Pfam" id="PF12833">
    <property type="entry name" value="HTH_18"/>
    <property type="match status" value="1"/>
</dbReference>
<dbReference type="PATRIC" id="fig|81857.3.peg.924"/>
<sequence>MTITHEVVQVVPRLPFKFYLHDPLTKIDVAPHWHQGIELNYLLKGDTLHFVTDGHTTDYRPGDLWAVNRRVVHSATGAPDVDWDEFGLIIDDTFLVKQLPESVNWELTLHGPVSQRADAAAYQTIQQHLLAIRRLLDQQVTDLSRLAILSHFYALLNQLGTAFAVPLVSVDISANPNLVNTVVSYINIHYAVELTGAELANRFHTSLTTLNQQFNANLQMSISKYIRLVRLMNARRLLLDTDQTIEAIAANCGFPNQKTLTRNFKAWKKMTPSAYRARLLTTPKTDRNCF</sequence>
<dbReference type="InterPro" id="IPR018060">
    <property type="entry name" value="HTH_AraC"/>
</dbReference>
<reference evidence="7 8" key="1">
    <citation type="journal article" date="2015" name="Genome Announc.">
        <title>Expanding the biotechnology potential of lactobacilli through comparative genomics of 213 strains and associated genera.</title>
        <authorList>
            <person name="Sun Z."/>
            <person name="Harris H.M."/>
            <person name="McCann A."/>
            <person name="Guo C."/>
            <person name="Argimon S."/>
            <person name="Zhang W."/>
            <person name="Yang X."/>
            <person name="Jeffery I.B."/>
            <person name="Cooney J.C."/>
            <person name="Kagawa T.F."/>
            <person name="Liu W."/>
            <person name="Song Y."/>
            <person name="Salvetti E."/>
            <person name="Wrobel A."/>
            <person name="Rasinkangas P."/>
            <person name="Parkhill J."/>
            <person name="Rea M.C."/>
            <person name="O'Sullivan O."/>
            <person name="Ritari J."/>
            <person name="Douillard F.P."/>
            <person name="Paul Ross R."/>
            <person name="Yang R."/>
            <person name="Briner A.E."/>
            <person name="Felis G.E."/>
            <person name="de Vos W.M."/>
            <person name="Barrangou R."/>
            <person name="Klaenhammer T.R."/>
            <person name="Caufield P.W."/>
            <person name="Cui Y."/>
            <person name="Zhang H."/>
            <person name="O'Toole P.W."/>
        </authorList>
    </citation>
    <scope>NUCLEOTIDE SEQUENCE [LARGE SCALE GENOMIC DNA]</scope>
    <source>
        <strain evidence="5 8">ATCC BAA-66</strain>
        <strain evidence="6 7">DSM 13344</strain>
    </source>
</reference>
<evidence type="ECO:0000259" key="4">
    <source>
        <dbReference type="PROSITE" id="PS01124"/>
    </source>
</evidence>
<organism evidence="6 7">
    <name type="scientific">Lactobacillus selangorensis</name>
    <dbReference type="NCBI Taxonomy" id="81857"/>
    <lineage>
        <taxon>Bacteria</taxon>
        <taxon>Bacillati</taxon>
        <taxon>Bacillota</taxon>
        <taxon>Bacilli</taxon>
        <taxon>Lactobacillales</taxon>
        <taxon>Lactobacillaceae</taxon>
        <taxon>Lactobacillus</taxon>
    </lineage>
</organism>
<evidence type="ECO:0000256" key="3">
    <source>
        <dbReference type="ARBA" id="ARBA00023163"/>
    </source>
</evidence>
<keyword evidence="3" id="KW-0804">Transcription</keyword>
<dbReference type="InterPro" id="IPR013096">
    <property type="entry name" value="Cupin_2"/>
</dbReference>
<dbReference type="OrthoDB" id="2211832at2"/>
<dbReference type="SUPFAM" id="SSF46689">
    <property type="entry name" value="Homeodomain-like"/>
    <property type="match status" value="1"/>
</dbReference>
<accession>A0A0R2FWY6</accession>
<evidence type="ECO:0000313" key="5">
    <source>
        <dbReference type="EMBL" id="KRN28717.1"/>
    </source>
</evidence>
<feature type="domain" description="HTH araC/xylS-type" evidence="4">
    <location>
        <begin position="180"/>
        <end position="278"/>
    </location>
</feature>
<dbReference type="Gene3D" id="1.10.10.60">
    <property type="entry name" value="Homeodomain-like"/>
    <property type="match status" value="1"/>
</dbReference>
<dbReference type="STRING" id="81857.IV38_GL000921"/>
<proteinExistence type="predicted"/>
<dbReference type="InterPro" id="IPR018062">
    <property type="entry name" value="HTH_AraC-typ_CS"/>
</dbReference>
<dbReference type="EMBL" id="JQAT01000002">
    <property type="protein sequence ID" value="KRN28717.1"/>
    <property type="molecule type" value="Genomic_DNA"/>
</dbReference>
<dbReference type="Proteomes" id="UP000051751">
    <property type="component" value="Unassembled WGS sequence"/>
</dbReference>
<dbReference type="InterPro" id="IPR037923">
    <property type="entry name" value="HTH-like"/>
</dbReference>
<dbReference type="GO" id="GO:0003700">
    <property type="term" value="F:DNA-binding transcription factor activity"/>
    <property type="evidence" value="ECO:0007669"/>
    <property type="project" value="InterPro"/>
</dbReference>
<dbReference type="Gene3D" id="2.60.120.10">
    <property type="entry name" value="Jelly Rolls"/>
    <property type="match status" value="1"/>
</dbReference>
<comment type="caution">
    <text evidence="6">The sequence shown here is derived from an EMBL/GenBank/DDBJ whole genome shotgun (WGS) entry which is preliminary data.</text>
</comment>
<protein>
    <submittedName>
        <fullName evidence="6">Transcription regulator</fullName>
    </submittedName>
</protein>
<dbReference type="Proteomes" id="UP000051645">
    <property type="component" value="Unassembled WGS sequence"/>
</dbReference>
<dbReference type="InterPro" id="IPR014710">
    <property type="entry name" value="RmlC-like_jellyroll"/>
</dbReference>
<dbReference type="PANTHER" id="PTHR43280:SF2">
    <property type="entry name" value="HTH-TYPE TRANSCRIPTIONAL REGULATOR EXSA"/>
    <property type="match status" value="1"/>
</dbReference>
<dbReference type="SUPFAM" id="SSF51215">
    <property type="entry name" value="Regulatory protein AraC"/>
    <property type="match status" value="1"/>
</dbReference>
<keyword evidence="7" id="KW-1185">Reference proteome</keyword>